<proteinExistence type="predicted"/>
<evidence type="ECO:0000313" key="1">
    <source>
        <dbReference type="EMBL" id="KIF58898.1"/>
    </source>
</evidence>
<accession>A0AAE2A615</accession>
<name>A0AAE2A615_PSEFL</name>
<dbReference type="EMBL" id="JTGH01000013">
    <property type="protein sequence ID" value="KIF58898.1"/>
    <property type="molecule type" value="Genomic_DNA"/>
</dbReference>
<reference evidence="1 2" key="1">
    <citation type="submission" date="2014-11" db="EMBL/GenBank/DDBJ databases">
        <title>Draft genome sequence of Pseudomonas fluorescens strains SF4c SF39a.</title>
        <authorList>
            <person name="Underwood G.E."/>
            <person name="Ly L.K."/>
            <person name="Bitzer A.S."/>
            <person name="Godino A."/>
            <person name="Bucci V."/>
            <person name="Fischer S."/>
            <person name="Silby M.W."/>
        </authorList>
    </citation>
    <scope>NUCLEOTIDE SEQUENCE [LARGE SCALE GENOMIC DNA]</scope>
    <source>
        <strain evidence="1 2">SF4c</strain>
    </source>
</reference>
<dbReference type="Proteomes" id="UP000031587">
    <property type="component" value="Unassembled WGS sequence"/>
</dbReference>
<evidence type="ECO:0000313" key="2">
    <source>
        <dbReference type="Proteomes" id="UP000031587"/>
    </source>
</evidence>
<gene>
    <name evidence="1" type="ORF">QS95_17560</name>
</gene>
<dbReference type="AlphaFoldDB" id="A0AAE2A615"/>
<organism evidence="1 2">
    <name type="scientific">Pseudomonas fluorescens</name>
    <dbReference type="NCBI Taxonomy" id="294"/>
    <lineage>
        <taxon>Bacteria</taxon>
        <taxon>Pseudomonadati</taxon>
        <taxon>Pseudomonadota</taxon>
        <taxon>Gammaproteobacteria</taxon>
        <taxon>Pseudomonadales</taxon>
        <taxon>Pseudomonadaceae</taxon>
        <taxon>Pseudomonas</taxon>
    </lineage>
</organism>
<comment type="caution">
    <text evidence="1">The sequence shown here is derived from an EMBL/GenBank/DDBJ whole genome shotgun (WGS) entry which is preliminary data.</text>
</comment>
<sequence>MYVGLRQAVDKSGSQKIGGHGGLYIQSRYLRIAGQVNDLDRGWLRLRQVHGAVRAMVRQRQCIVAVRMNAGSRKQIRCRNA</sequence>
<protein>
    <submittedName>
        <fullName evidence="1">Uncharacterized protein</fullName>
    </submittedName>
</protein>